<evidence type="ECO:0000256" key="8">
    <source>
        <dbReference type="SAM" id="Phobius"/>
    </source>
</evidence>
<evidence type="ECO:0000313" key="11">
    <source>
        <dbReference type="Proteomes" id="UP000761534"/>
    </source>
</evidence>
<dbReference type="GO" id="GO:0000785">
    <property type="term" value="C:chromatin"/>
    <property type="evidence" value="ECO:0007669"/>
    <property type="project" value="TreeGrafter"/>
</dbReference>
<reference evidence="10" key="1">
    <citation type="journal article" date="2019" name="G3 (Bethesda)">
        <title>Genome Assemblies of Two Rare Opportunistic Yeast Pathogens: Diutina rugosa (syn. Candida rugosa) and Trichomonascus ciferrii (syn. Candida ciferrii).</title>
        <authorList>
            <person name="Mixao V."/>
            <person name="Saus E."/>
            <person name="Hansen A.P."/>
            <person name="Lass-Florl C."/>
            <person name="Gabaldon T."/>
        </authorList>
    </citation>
    <scope>NUCLEOTIDE SEQUENCE</scope>
    <source>
        <strain evidence="10">CBS 4856</strain>
    </source>
</reference>
<keyword evidence="4" id="KW-0863">Zinc-finger</keyword>
<keyword evidence="6" id="KW-0539">Nucleus</keyword>
<keyword evidence="8" id="KW-1133">Transmembrane helix</keyword>
<gene>
    <name evidence="10" type="ORF">TRICI_001090</name>
</gene>
<feature type="region of interest" description="Disordered" evidence="7">
    <location>
        <begin position="1"/>
        <end position="23"/>
    </location>
</feature>
<dbReference type="AlphaFoldDB" id="A0A642V9I3"/>
<evidence type="ECO:0000256" key="2">
    <source>
        <dbReference type="ARBA" id="ARBA00022723"/>
    </source>
</evidence>
<keyword evidence="11" id="KW-1185">Reference proteome</keyword>
<dbReference type="GO" id="GO:0006351">
    <property type="term" value="P:DNA-templated transcription"/>
    <property type="evidence" value="ECO:0007669"/>
    <property type="project" value="InterPro"/>
</dbReference>
<dbReference type="OrthoDB" id="654211at2759"/>
<dbReference type="CDD" id="cd12148">
    <property type="entry name" value="fungal_TF_MHR"/>
    <property type="match status" value="1"/>
</dbReference>
<dbReference type="InterPro" id="IPR051059">
    <property type="entry name" value="VerF-like"/>
</dbReference>
<evidence type="ECO:0000256" key="3">
    <source>
        <dbReference type="ARBA" id="ARBA00022737"/>
    </source>
</evidence>
<dbReference type="GO" id="GO:0008270">
    <property type="term" value="F:zinc ion binding"/>
    <property type="evidence" value="ECO:0007669"/>
    <property type="project" value="UniProtKB-KW"/>
</dbReference>
<proteinExistence type="predicted"/>
<keyword evidence="2" id="KW-0479">Metal-binding</keyword>
<dbReference type="PANTHER" id="PTHR40626:SF35">
    <property type="entry name" value="FINGER DOMAIN PROTEIN, PUTATIVE-RELATED"/>
    <property type="match status" value="1"/>
</dbReference>
<dbReference type="Proteomes" id="UP000761534">
    <property type="component" value="Unassembled WGS sequence"/>
</dbReference>
<feature type="domain" description="Xylanolytic transcriptional activator regulatory" evidence="9">
    <location>
        <begin position="35"/>
        <end position="281"/>
    </location>
</feature>
<keyword evidence="3" id="KW-0677">Repeat</keyword>
<evidence type="ECO:0000256" key="5">
    <source>
        <dbReference type="ARBA" id="ARBA00022833"/>
    </source>
</evidence>
<dbReference type="EMBL" id="SWFS01000082">
    <property type="protein sequence ID" value="KAA8916792.1"/>
    <property type="molecule type" value="Genomic_DNA"/>
</dbReference>
<dbReference type="GO" id="GO:0005634">
    <property type="term" value="C:nucleus"/>
    <property type="evidence" value="ECO:0007669"/>
    <property type="project" value="UniProtKB-SubCell"/>
</dbReference>
<keyword evidence="8" id="KW-0472">Membrane</keyword>
<dbReference type="PANTHER" id="PTHR40626">
    <property type="entry name" value="MIP31509P"/>
    <property type="match status" value="1"/>
</dbReference>
<comment type="subcellular location">
    <subcellularLocation>
        <location evidence="1">Nucleus</location>
    </subcellularLocation>
</comment>
<evidence type="ECO:0000259" key="9">
    <source>
        <dbReference type="Pfam" id="PF04082"/>
    </source>
</evidence>
<evidence type="ECO:0000313" key="10">
    <source>
        <dbReference type="EMBL" id="KAA8916792.1"/>
    </source>
</evidence>
<organism evidence="10 11">
    <name type="scientific">Trichomonascus ciferrii</name>
    <dbReference type="NCBI Taxonomy" id="44093"/>
    <lineage>
        <taxon>Eukaryota</taxon>
        <taxon>Fungi</taxon>
        <taxon>Dikarya</taxon>
        <taxon>Ascomycota</taxon>
        <taxon>Saccharomycotina</taxon>
        <taxon>Dipodascomycetes</taxon>
        <taxon>Dipodascales</taxon>
        <taxon>Trichomonascaceae</taxon>
        <taxon>Trichomonascus</taxon>
        <taxon>Trichomonascus ciferrii complex</taxon>
    </lineage>
</organism>
<feature type="transmembrane region" description="Helical" evidence="8">
    <location>
        <begin position="178"/>
        <end position="196"/>
    </location>
</feature>
<dbReference type="InterPro" id="IPR007219">
    <property type="entry name" value="XnlR_reg_dom"/>
</dbReference>
<accession>A0A642V9I3</accession>
<keyword evidence="5" id="KW-0862">Zinc</keyword>
<evidence type="ECO:0000256" key="1">
    <source>
        <dbReference type="ARBA" id="ARBA00004123"/>
    </source>
</evidence>
<evidence type="ECO:0000256" key="6">
    <source>
        <dbReference type="ARBA" id="ARBA00023242"/>
    </source>
</evidence>
<sequence length="545" mass="60076">MKFYNSSEHQHHHPGVKGSTGSGTPTRVQLNRYLAAYFSFFHPFLPLLHPQSFDPPSTAPSLIFAVCAIGALLCHENTMAAGLHSNSRMLVSSIFEVNKDFPHTRAPAPVWGTQSLVLSVVYAAWSGDPRGLEFISSVRSSLASMTASAVYEENNGGGRGEDSNAWKRWIHQETVRRTYFSVFVVFGSLAAIFNYPSAITNNELPPKTTLPCSEWLWNTSFQSEADWGYHCARDPQPLLFSQALSALTNDQPMPSLSPFAIKILSSALFGEALQSPSHNNNTKLLSTLRVGWENIARDMHPGQGQLLTTMATNSTFMSLATSMEDEMNILFAGPSPLMSKIRSLQHPLIVSGYILSLVAQGRLLLDLTNVHDTIRYHVPHDICSASVNALNMLGSSGRLRNSQLTSLVSKCFDLYRIPCLLGLKLVKTTFASPMVGSCVESLLCGFELSLILIMWCHRVEQDMQAGESLDEDEALLYSVMERTCFDCGLEKVQGQLSPALALFGAELFEASDSWGLASVLSLSLRSFGYNLFPNRPPPMNYKQVM</sequence>
<keyword evidence="8" id="KW-0812">Transmembrane</keyword>
<dbReference type="GO" id="GO:0000978">
    <property type="term" value="F:RNA polymerase II cis-regulatory region sequence-specific DNA binding"/>
    <property type="evidence" value="ECO:0007669"/>
    <property type="project" value="InterPro"/>
</dbReference>
<dbReference type="Pfam" id="PF04082">
    <property type="entry name" value="Fungal_trans"/>
    <property type="match status" value="1"/>
</dbReference>
<dbReference type="VEuPathDB" id="FungiDB:TRICI_001090"/>
<evidence type="ECO:0000256" key="7">
    <source>
        <dbReference type="SAM" id="MobiDB-lite"/>
    </source>
</evidence>
<protein>
    <recommendedName>
        <fullName evidence="9">Xylanolytic transcriptional activator regulatory domain-containing protein</fullName>
    </recommendedName>
</protein>
<evidence type="ECO:0000256" key="4">
    <source>
        <dbReference type="ARBA" id="ARBA00022771"/>
    </source>
</evidence>
<name>A0A642V9I3_9ASCO</name>
<comment type="caution">
    <text evidence="10">The sequence shown here is derived from an EMBL/GenBank/DDBJ whole genome shotgun (WGS) entry which is preliminary data.</text>
</comment>
<dbReference type="GO" id="GO:0000981">
    <property type="term" value="F:DNA-binding transcription factor activity, RNA polymerase II-specific"/>
    <property type="evidence" value="ECO:0007669"/>
    <property type="project" value="InterPro"/>
</dbReference>